<dbReference type="KEGG" id="cwo:Cwoe_5187"/>
<dbReference type="AlphaFoldDB" id="D3FEA3"/>
<reference evidence="2 3" key="1">
    <citation type="journal article" date="2010" name="Stand. Genomic Sci.">
        <title>Complete genome sequence of Conexibacter woesei type strain (ID131577).</title>
        <authorList>
            <person name="Pukall R."/>
            <person name="Lapidus A."/>
            <person name="Glavina Del Rio T."/>
            <person name="Copeland A."/>
            <person name="Tice H."/>
            <person name="Cheng J.-F."/>
            <person name="Lucas S."/>
            <person name="Chen F."/>
            <person name="Nolan M."/>
            <person name="Bruce D."/>
            <person name="Goodwin L."/>
            <person name="Pitluck S."/>
            <person name="Mavromatis K."/>
            <person name="Ivanova N."/>
            <person name="Ovchinnikova G."/>
            <person name="Pati A."/>
            <person name="Chen A."/>
            <person name="Palaniappan K."/>
            <person name="Land M."/>
            <person name="Hauser L."/>
            <person name="Chang Y.-J."/>
            <person name="Jeffries C.D."/>
            <person name="Chain P."/>
            <person name="Meincke L."/>
            <person name="Sims D."/>
            <person name="Brettin T."/>
            <person name="Detter J.C."/>
            <person name="Rohde M."/>
            <person name="Goeker M."/>
            <person name="Bristow J."/>
            <person name="Eisen J.A."/>
            <person name="Markowitz V."/>
            <person name="Kyrpides N.C."/>
            <person name="Klenk H.-P."/>
            <person name="Hugenholtz P."/>
        </authorList>
    </citation>
    <scope>NUCLEOTIDE SEQUENCE [LARGE SCALE GENOMIC DNA]</scope>
    <source>
        <strain evidence="3">DSM 14684 / CIP 108061 / JCM 11494 / NBRC 100937 / ID131577</strain>
    </source>
</reference>
<keyword evidence="1" id="KW-1133">Transmembrane helix</keyword>
<accession>D3FEA3</accession>
<sequence length="115" mass="12027" precursor="true">MTTFGLLVSVTLYLYVLAWILVPIGVSAEWLGEPASTTTISLLNGEFAVPLGGYVSVAGLLGIVATAVMLAFATTEDRYAGDVTTAVLYAPLRDGMTIALPYQALKDSSADVPAR</sequence>
<evidence type="ECO:0000313" key="2">
    <source>
        <dbReference type="EMBL" id="ADB53595.1"/>
    </source>
</evidence>
<feature type="transmembrane region" description="Helical" evidence="1">
    <location>
        <begin position="51"/>
        <end position="72"/>
    </location>
</feature>
<dbReference type="Proteomes" id="UP000008229">
    <property type="component" value="Chromosome"/>
</dbReference>
<name>D3FEA3_CONWI</name>
<evidence type="ECO:0000313" key="3">
    <source>
        <dbReference type="Proteomes" id="UP000008229"/>
    </source>
</evidence>
<reference evidence="3" key="2">
    <citation type="submission" date="2010-01" db="EMBL/GenBank/DDBJ databases">
        <title>The complete genome of Conexibacter woesei DSM 14684.</title>
        <authorList>
            <consortium name="US DOE Joint Genome Institute (JGI-PGF)"/>
            <person name="Lucas S."/>
            <person name="Copeland A."/>
            <person name="Lapidus A."/>
            <person name="Glavina del Rio T."/>
            <person name="Dalin E."/>
            <person name="Tice H."/>
            <person name="Bruce D."/>
            <person name="Goodwin L."/>
            <person name="Pitluck S."/>
            <person name="Kyrpides N."/>
            <person name="Mavromatis K."/>
            <person name="Ivanova N."/>
            <person name="Mikhailova N."/>
            <person name="Chertkov O."/>
            <person name="Brettin T."/>
            <person name="Detter J.C."/>
            <person name="Han C."/>
            <person name="Larimer F."/>
            <person name="Land M."/>
            <person name="Hauser L."/>
            <person name="Markowitz V."/>
            <person name="Cheng J.-F."/>
            <person name="Hugenholtz P."/>
            <person name="Woyke T."/>
            <person name="Wu D."/>
            <person name="Pukall R."/>
            <person name="Steenblock K."/>
            <person name="Schneider S."/>
            <person name="Klenk H.-P."/>
            <person name="Eisen J.A."/>
        </authorList>
    </citation>
    <scope>NUCLEOTIDE SEQUENCE [LARGE SCALE GENOMIC DNA]</scope>
    <source>
        <strain evidence="3">DSM 14684 / CIP 108061 / JCM 11494 / NBRC 100937 / ID131577</strain>
    </source>
</reference>
<keyword evidence="1" id="KW-0472">Membrane</keyword>
<keyword evidence="1" id="KW-0812">Transmembrane</keyword>
<organism evidence="2 3">
    <name type="scientific">Conexibacter woesei (strain DSM 14684 / CCUG 47730 / CIP 108061 / JCM 11494 / NBRC 100937 / ID131577)</name>
    <dbReference type="NCBI Taxonomy" id="469383"/>
    <lineage>
        <taxon>Bacteria</taxon>
        <taxon>Bacillati</taxon>
        <taxon>Actinomycetota</taxon>
        <taxon>Thermoleophilia</taxon>
        <taxon>Solirubrobacterales</taxon>
        <taxon>Conexibacteraceae</taxon>
        <taxon>Conexibacter</taxon>
    </lineage>
</organism>
<dbReference type="eggNOG" id="ENOG502ZPBM">
    <property type="taxonomic scope" value="Bacteria"/>
</dbReference>
<proteinExistence type="predicted"/>
<dbReference type="EMBL" id="CP001854">
    <property type="protein sequence ID" value="ADB53595.1"/>
    <property type="molecule type" value="Genomic_DNA"/>
</dbReference>
<feature type="transmembrane region" description="Helical" evidence="1">
    <location>
        <begin position="12"/>
        <end position="31"/>
    </location>
</feature>
<evidence type="ECO:0000256" key="1">
    <source>
        <dbReference type="SAM" id="Phobius"/>
    </source>
</evidence>
<keyword evidence="3" id="KW-1185">Reference proteome</keyword>
<dbReference type="HOGENOM" id="CLU_2104838_0_0_11"/>
<gene>
    <name evidence="2" type="ordered locus">Cwoe_5187</name>
</gene>
<protein>
    <submittedName>
        <fullName evidence="2">Uncharacterized protein</fullName>
    </submittedName>
</protein>